<dbReference type="Proteomes" id="UP000799421">
    <property type="component" value="Unassembled WGS sequence"/>
</dbReference>
<gene>
    <name evidence="1" type="ORF">K470DRAFT_273269</name>
</gene>
<protein>
    <submittedName>
        <fullName evidence="1">Uncharacterized protein</fullName>
    </submittedName>
</protein>
<evidence type="ECO:0000313" key="1">
    <source>
        <dbReference type="EMBL" id="KAF2857452.1"/>
    </source>
</evidence>
<reference evidence="1" key="1">
    <citation type="journal article" date="2020" name="Stud. Mycol.">
        <title>101 Dothideomycetes genomes: a test case for predicting lifestyles and emergence of pathogens.</title>
        <authorList>
            <person name="Haridas S."/>
            <person name="Albert R."/>
            <person name="Binder M."/>
            <person name="Bloem J."/>
            <person name="Labutti K."/>
            <person name="Salamov A."/>
            <person name="Andreopoulos B."/>
            <person name="Baker S."/>
            <person name="Barry K."/>
            <person name="Bills G."/>
            <person name="Bluhm B."/>
            <person name="Cannon C."/>
            <person name="Castanera R."/>
            <person name="Culley D."/>
            <person name="Daum C."/>
            <person name="Ezra D."/>
            <person name="Gonzalez J."/>
            <person name="Henrissat B."/>
            <person name="Kuo A."/>
            <person name="Liang C."/>
            <person name="Lipzen A."/>
            <person name="Lutzoni F."/>
            <person name="Magnuson J."/>
            <person name="Mondo S."/>
            <person name="Nolan M."/>
            <person name="Ohm R."/>
            <person name="Pangilinan J."/>
            <person name="Park H.-J."/>
            <person name="Ramirez L."/>
            <person name="Alfaro M."/>
            <person name="Sun H."/>
            <person name="Tritt A."/>
            <person name="Yoshinaga Y."/>
            <person name="Zwiers L.-H."/>
            <person name="Turgeon B."/>
            <person name="Goodwin S."/>
            <person name="Spatafora J."/>
            <person name="Crous P."/>
            <person name="Grigoriev I."/>
        </authorList>
    </citation>
    <scope>NUCLEOTIDE SEQUENCE</scope>
    <source>
        <strain evidence="1">CBS 480.64</strain>
    </source>
</reference>
<name>A0A6A7BQR3_9PEZI</name>
<organism evidence="1 2">
    <name type="scientific">Piedraia hortae CBS 480.64</name>
    <dbReference type="NCBI Taxonomy" id="1314780"/>
    <lineage>
        <taxon>Eukaryota</taxon>
        <taxon>Fungi</taxon>
        <taxon>Dikarya</taxon>
        <taxon>Ascomycota</taxon>
        <taxon>Pezizomycotina</taxon>
        <taxon>Dothideomycetes</taxon>
        <taxon>Dothideomycetidae</taxon>
        <taxon>Capnodiales</taxon>
        <taxon>Piedraiaceae</taxon>
        <taxon>Piedraia</taxon>
    </lineage>
</organism>
<accession>A0A6A7BQR3</accession>
<keyword evidence="2" id="KW-1185">Reference proteome</keyword>
<dbReference type="AlphaFoldDB" id="A0A6A7BQR3"/>
<evidence type="ECO:0000313" key="2">
    <source>
        <dbReference type="Proteomes" id="UP000799421"/>
    </source>
</evidence>
<sequence length="165" mass="18336">MQSSVVLSRADGMFPRHFAQAPVTALEEGLESDVCICCKGRRSVAPWNMVTYPSLLDVAVGVPNTVEKPIRVVNFGKCKYTLTAVMYSNDLELGNSAAQDRSKTRHFFGHAYFKGAFLFNDGLDSYTRHTLAEYQAAKHAIARVWYQKTSDGFAIDAIFENGVDK</sequence>
<proteinExistence type="predicted"/>
<dbReference type="EMBL" id="MU006042">
    <property type="protein sequence ID" value="KAF2857452.1"/>
    <property type="molecule type" value="Genomic_DNA"/>
</dbReference>